<accession>A0A8C4ZXC0</accession>
<reference evidence="11" key="2">
    <citation type="submission" date="2025-09" db="UniProtKB">
        <authorList>
            <consortium name="Ensembl"/>
        </authorList>
    </citation>
    <scope>IDENTIFICATION</scope>
</reference>
<evidence type="ECO:0000256" key="8">
    <source>
        <dbReference type="ARBA" id="ARBA00023224"/>
    </source>
</evidence>
<feature type="domain" description="G-protein coupled receptors family 1 profile" evidence="10">
    <location>
        <begin position="45"/>
        <end position="282"/>
    </location>
</feature>
<dbReference type="Gene3D" id="1.20.1070.10">
    <property type="entry name" value="Rhodopsin 7-helix transmembrane proteins"/>
    <property type="match status" value="1"/>
</dbReference>
<evidence type="ECO:0000256" key="5">
    <source>
        <dbReference type="ARBA" id="ARBA00023136"/>
    </source>
</evidence>
<dbReference type="AlphaFoldDB" id="A0A8C4ZXC0"/>
<feature type="transmembrane region" description="Helical" evidence="9">
    <location>
        <begin position="234"/>
        <end position="258"/>
    </location>
</feature>
<sequence length="319" mass="36007">HIETMCGHTVSPLTVVTFCRTMKEEPINVAYAVVFGCVVVLGLPLNAVSLWILIQRHRLKSPSAVFMINLALADLLLVLSLPMRVHFYSTGTWSLGVFACTSMTMLFRNNIRASAIFITFIGVDRLLAVVFPLRSRHLRNTTNSWRACGLIWIFLMAVNTPEAVYFSRNMYDNNQNTTCFVFPANWTQQKTSIYIQACFVLTLLSVNMFSTSMVSWKLHQLSTSGQMIDNKINVMLIFAMNLVMFVIFFLPFTVAMIVGNVTTIYTTRCLASLNCCFDPLLYYFSLDSFWKKEDNSGSSSVKLQVSKSDLRAGETSGMK</sequence>
<keyword evidence="12" id="KW-1185">Reference proteome</keyword>
<dbReference type="InterPro" id="IPR017452">
    <property type="entry name" value="GPCR_Rhodpsn_7TM"/>
</dbReference>
<dbReference type="PROSITE" id="PS50262">
    <property type="entry name" value="G_PROTEIN_RECEP_F1_2"/>
    <property type="match status" value="1"/>
</dbReference>
<dbReference type="Ensembl" id="ENSGMOT00000060180.1">
    <property type="protein sequence ID" value="ENSGMOP00000023974.1"/>
    <property type="gene ID" value="ENSGMOG00000022668.1"/>
</dbReference>
<evidence type="ECO:0000256" key="2">
    <source>
        <dbReference type="ARBA" id="ARBA00022692"/>
    </source>
</evidence>
<dbReference type="PANTHER" id="PTHR24232:SF90">
    <property type="entry name" value="LYSOPHOSPHATIDIC ACID RECEPTOR 5B"/>
    <property type="match status" value="1"/>
</dbReference>
<keyword evidence="3 9" id="KW-1133">Transmembrane helix</keyword>
<organism evidence="11 12">
    <name type="scientific">Gadus morhua</name>
    <name type="common">Atlantic cod</name>
    <dbReference type="NCBI Taxonomy" id="8049"/>
    <lineage>
        <taxon>Eukaryota</taxon>
        <taxon>Metazoa</taxon>
        <taxon>Chordata</taxon>
        <taxon>Craniata</taxon>
        <taxon>Vertebrata</taxon>
        <taxon>Euteleostomi</taxon>
        <taxon>Actinopterygii</taxon>
        <taxon>Neopterygii</taxon>
        <taxon>Teleostei</taxon>
        <taxon>Neoteleostei</taxon>
        <taxon>Acanthomorphata</taxon>
        <taxon>Zeiogadaria</taxon>
        <taxon>Gadariae</taxon>
        <taxon>Gadiformes</taxon>
        <taxon>Gadoidei</taxon>
        <taxon>Gadidae</taxon>
        <taxon>Gadus</taxon>
    </lineage>
</organism>
<dbReference type="OMA" id="FAMNLMM"/>
<feature type="transmembrane region" description="Helical" evidence="9">
    <location>
        <begin position="30"/>
        <end position="54"/>
    </location>
</feature>
<dbReference type="GO" id="GO:0005886">
    <property type="term" value="C:plasma membrane"/>
    <property type="evidence" value="ECO:0007669"/>
    <property type="project" value="TreeGrafter"/>
</dbReference>
<keyword evidence="8" id="KW-0807">Transducer</keyword>
<keyword evidence="5 9" id="KW-0472">Membrane</keyword>
<keyword evidence="2 9" id="KW-0812">Transmembrane</keyword>
<keyword evidence="4" id="KW-0297">G-protein coupled receptor</keyword>
<feature type="transmembrane region" description="Helical" evidence="9">
    <location>
        <begin position="66"/>
        <end position="85"/>
    </location>
</feature>
<keyword evidence="7" id="KW-0325">Glycoprotein</keyword>
<dbReference type="GO" id="GO:0035025">
    <property type="term" value="P:positive regulation of Rho protein signal transduction"/>
    <property type="evidence" value="ECO:0007669"/>
    <property type="project" value="TreeGrafter"/>
</dbReference>
<evidence type="ECO:0000313" key="11">
    <source>
        <dbReference type="Ensembl" id="ENSGMOP00000023974.1"/>
    </source>
</evidence>
<evidence type="ECO:0000259" key="10">
    <source>
        <dbReference type="PROSITE" id="PS50262"/>
    </source>
</evidence>
<evidence type="ECO:0000256" key="9">
    <source>
        <dbReference type="SAM" id="Phobius"/>
    </source>
</evidence>
<dbReference type="Pfam" id="PF00001">
    <property type="entry name" value="7tm_1"/>
    <property type="match status" value="1"/>
</dbReference>
<dbReference type="GO" id="GO:0070915">
    <property type="term" value="F:lysophosphatidic acid receptor activity"/>
    <property type="evidence" value="ECO:0007669"/>
    <property type="project" value="TreeGrafter"/>
</dbReference>
<name>A0A8C4ZXC0_GADMO</name>
<dbReference type="CDD" id="cd14982">
    <property type="entry name" value="7tmA_purinoceptor-like"/>
    <property type="match status" value="1"/>
</dbReference>
<reference evidence="11" key="1">
    <citation type="submission" date="2025-08" db="UniProtKB">
        <authorList>
            <consortium name="Ensembl"/>
        </authorList>
    </citation>
    <scope>IDENTIFICATION</scope>
</reference>
<keyword evidence="6" id="KW-0675">Receptor</keyword>
<dbReference type="PANTHER" id="PTHR24232">
    <property type="entry name" value="G-PROTEIN COUPLED RECEPTOR"/>
    <property type="match status" value="1"/>
</dbReference>
<dbReference type="SUPFAM" id="SSF81321">
    <property type="entry name" value="Family A G protein-coupled receptor-like"/>
    <property type="match status" value="1"/>
</dbReference>
<comment type="subcellular location">
    <subcellularLocation>
        <location evidence="1">Membrane</location>
        <topology evidence="1">Multi-pass membrane protein</topology>
    </subcellularLocation>
</comment>
<evidence type="ECO:0000313" key="12">
    <source>
        <dbReference type="Proteomes" id="UP000694546"/>
    </source>
</evidence>
<protein>
    <recommendedName>
        <fullName evidence="10">G-protein coupled receptors family 1 profile domain-containing protein</fullName>
    </recommendedName>
</protein>
<feature type="transmembrane region" description="Helical" evidence="9">
    <location>
        <begin position="111"/>
        <end position="133"/>
    </location>
</feature>
<feature type="transmembrane region" description="Helical" evidence="9">
    <location>
        <begin position="193"/>
        <end position="214"/>
    </location>
</feature>
<proteinExistence type="predicted"/>
<dbReference type="GO" id="GO:0007200">
    <property type="term" value="P:phospholipase C-activating G protein-coupled receptor signaling pathway"/>
    <property type="evidence" value="ECO:0007669"/>
    <property type="project" value="TreeGrafter"/>
</dbReference>
<dbReference type="GeneTree" id="ENSGT00950000183136"/>
<evidence type="ECO:0000256" key="4">
    <source>
        <dbReference type="ARBA" id="ARBA00023040"/>
    </source>
</evidence>
<evidence type="ECO:0000256" key="6">
    <source>
        <dbReference type="ARBA" id="ARBA00023170"/>
    </source>
</evidence>
<dbReference type="PRINTS" id="PR01157">
    <property type="entry name" value="P2YPURNOCPTR"/>
</dbReference>
<dbReference type="PRINTS" id="PR00237">
    <property type="entry name" value="GPCRRHODOPSN"/>
</dbReference>
<evidence type="ECO:0000256" key="7">
    <source>
        <dbReference type="ARBA" id="ARBA00023180"/>
    </source>
</evidence>
<evidence type="ECO:0000256" key="3">
    <source>
        <dbReference type="ARBA" id="ARBA00022989"/>
    </source>
</evidence>
<dbReference type="Proteomes" id="UP000694546">
    <property type="component" value="Chromosome 16"/>
</dbReference>
<evidence type="ECO:0000256" key="1">
    <source>
        <dbReference type="ARBA" id="ARBA00004141"/>
    </source>
</evidence>
<dbReference type="InterPro" id="IPR000276">
    <property type="entry name" value="GPCR_Rhodpsn"/>
</dbReference>